<comment type="subcellular location">
    <subcellularLocation>
        <location evidence="1">Cell membrane</location>
        <topology evidence="1">Multi-pass membrane protein</topology>
    </subcellularLocation>
</comment>
<keyword evidence="8" id="KW-0863">Zinc-finger</keyword>
<keyword evidence="7" id="KW-0325">Glycoprotein</keyword>
<dbReference type="PANTHER" id="PTHR42643:SF24">
    <property type="entry name" value="IONOTROPIC RECEPTOR 60A"/>
    <property type="match status" value="1"/>
</dbReference>
<keyword evidence="6" id="KW-0675">Receptor</keyword>
<evidence type="ECO:0000256" key="1">
    <source>
        <dbReference type="ARBA" id="ARBA00004651"/>
    </source>
</evidence>
<evidence type="ECO:0000313" key="11">
    <source>
        <dbReference type="EMBL" id="CAB0029319.1"/>
    </source>
</evidence>
<dbReference type="PANTHER" id="PTHR42643">
    <property type="entry name" value="IONOTROPIC RECEPTOR 20A-RELATED"/>
    <property type="match status" value="1"/>
</dbReference>
<reference evidence="11 12" key="1">
    <citation type="submission" date="2020-02" db="EMBL/GenBank/DDBJ databases">
        <authorList>
            <person name="Ferguson B K."/>
        </authorList>
    </citation>
    <scope>NUCLEOTIDE SEQUENCE [LARGE SCALE GENOMIC DNA]</scope>
</reference>
<dbReference type="InterPro" id="IPR052192">
    <property type="entry name" value="Insect_Ionotropic_Sensory_Rcpt"/>
</dbReference>
<keyword evidence="4 9" id="KW-1133">Transmembrane helix</keyword>
<evidence type="ECO:0000256" key="6">
    <source>
        <dbReference type="ARBA" id="ARBA00023170"/>
    </source>
</evidence>
<protein>
    <recommendedName>
        <fullName evidence="10">C2H2-type domain-containing protein</fullName>
    </recommendedName>
</protein>
<dbReference type="OrthoDB" id="7696986at2759"/>
<feature type="non-terminal residue" evidence="11">
    <location>
        <position position="1"/>
    </location>
</feature>
<evidence type="ECO:0000256" key="4">
    <source>
        <dbReference type="ARBA" id="ARBA00022989"/>
    </source>
</evidence>
<keyword evidence="3 9" id="KW-0812">Transmembrane</keyword>
<evidence type="ECO:0000256" key="5">
    <source>
        <dbReference type="ARBA" id="ARBA00023136"/>
    </source>
</evidence>
<name>A0A6H5HYX5_9HYME</name>
<evidence type="ECO:0000256" key="8">
    <source>
        <dbReference type="PROSITE-ProRule" id="PRU00042"/>
    </source>
</evidence>
<keyword evidence="8" id="KW-0479">Metal-binding</keyword>
<evidence type="ECO:0000259" key="10">
    <source>
        <dbReference type="PROSITE" id="PS50157"/>
    </source>
</evidence>
<dbReference type="AlphaFoldDB" id="A0A6H5HYX5"/>
<keyword evidence="12" id="KW-1185">Reference proteome</keyword>
<sequence>SPTQLRSFLVYVKNSYNGADQFRSYEKEYLAKAIHRYLQFVEKGNAFMTAEVVHRHLQFVEKGNAFMTAEVKDCLQQLQKIFKLEEESVHGKCEKKFGHESLHDKCETKFAQKSKLLRHLKIIHEGRNDYASKLAHIVVILSIVVRSRVPTVNGSKNKLQVIINACAIYEKFDDNSRAEKLAVSVRGDFGINRETHIEMLFFYSLTCWTFICTSIVAAAQESFICTAYIKAKSKAVNSIGDRQLQRKGDRKSWSYSYSADQQRTLVFVGLQEATAREQERLLTPSSLLSRICPGTKTCGARETWGTSFTRSLGEKAFLSTERDTCLEWLLVHANVSCILLQSVNSYLLALHGGRVKQAEPCYWSAYRALVASPGSPYTPSFNRIIRATQESGIVQKYWRLLYEESVVLHNKRISVQASSGIVETSVVPQRNKSYKTVFFLLFTCYVLSLGVFLMELIVKHFCVKLKRRRRRRRGCGNGDEQ</sequence>
<dbReference type="Proteomes" id="UP000479190">
    <property type="component" value="Unassembled WGS sequence"/>
</dbReference>
<keyword evidence="8" id="KW-0862">Zinc</keyword>
<proteinExistence type="predicted"/>
<evidence type="ECO:0000313" key="12">
    <source>
        <dbReference type="Proteomes" id="UP000479190"/>
    </source>
</evidence>
<keyword evidence="5 9" id="KW-0472">Membrane</keyword>
<evidence type="ECO:0000256" key="2">
    <source>
        <dbReference type="ARBA" id="ARBA00022475"/>
    </source>
</evidence>
<accession>A0A6H5HYX5</accession>
<organism evidence="11 12">
    <name type="scientific">Trichogramma brassicae</name>
    <dbReference type="NCBI Taxonomy" id="86971"/>
    <lineage>
        <taxon>Eukaryota</taxon>
        <taxon>Metazoa</taxon>
        <taxon>Ecdysozoa</taxon>
        <taxon>Arthropoda</taxon>
        <taxon>Hexapoda</taxon>
        <taxon>Insecta</taxon>
        <taxon>Pterygota</taxon>
        <taxon>Neoptera</taxon>
        <taxon>Endopterygota</taxon>
        <taxon>Hymenoptera</taxon>
        <taxon>Apocrita</taxon>
        <taxon>Proctotrupomorpha</taxon>
        <taxon>Chalcidoidea</taxon>
        <taxon>Trichogrammatidae</taxon>
        <taxon>Trichogramma</taxon>
    </lineage>
</organism>
<feature type="domain" description="C2H2-type" evidence="10">
    <location>
        <begin position="91"/>
        <end position="129"/>
    </location>
</feature>
<dbReference type="GO" id="GO:0005886">
    <property type="term" value="C:plasma membrane"/>
    <property type="evidence" value="ECO:0007669"/>
    <property type="project" value="UniProtKB-SubCell"/>
</dbReference>
<dbReference type="EMBL" id="CADCXV010000302">
    <property type="protein sequence ID" value="CAB0029319.1"/>
    <property type="molecule type" value="Genomic_DNA"/>
</dbReference>
<evidence type="ECO:0000256" key="9">
    <source>
        <dbReference type="SAM" id="Phobius"/>
    </source>
</evidence>
<keyword evidence="2" id="KW-1003">Cell membrane</keyword>
<dbReference type="InterPro" id="IPR013087">
    <property type="entry name" value="Znf_C2H2_type"/>
</dbReference>
<evidence type="ECO:0000256" key="3">
    <source>
        <dbReference type="ARBA" id="ARBA00022692"/>
    </source>
</evidence>
<gene>
    <name evidence="11" type="ORF">TBRA_LOCUS1360</name>
</gene>
<dbReference type="PROSITE" id="PS50157">
    <property type="entry name" value="ZINC_FINGER_C2H2_2"/>
    <property type="match status" value="1"/>
</dbReference>
<evidence type="ECO:0000256" key="7">
    <source>
        <dbReference type="ARBA" id="ARBA00023180"/>
    </source>
</evidence>
<dbReference type="GO" id="GO:0008270">
    <property type="term" value="F:zinc ion binding"/>
    <property type="evidence" value="ECO:0007669"/>
    <property type="project" value="UniProtKB-KW"/>
</dbReference>
<feature type="transmembrane region" description="Helical" evidence="9">
    <location>
        <begin position="437"/>
        <end position="463"/>
    </location>
</feature>